<keyword evidence="5" id="KW-0067">ATP-binding</keyword>
<feature type="region of interest" description="Disordered" evidence="8">
    <location>
        <begin position="171"/>
        <end position="286"/>
    </location>
</feature>
<dbReference type="GO" id="GO:0140359">
    <property type="term" value="F:ABC-type transporter activity"/>
    <property type="evidence" value="ECO:0007669"/>
    <property type="project" value="InterPro"/>
</dbReference>
<feature type="compositionally biased region" description="Low complexity" evidence="8">
    <location>
        <begin position="115"/>
        <end position="126"/>
    </location>
</feature>
<proteinExistence type="predicted"/>
<organism evidence="11 12">
    <name type="scientific">Chlamydomonas incerta</name>
    <dbReference type="NCBI Taxonomy" id="51695"/>
    <lineage>
        <taxon>Eukaryota</taxon>
        <taxon>Viridiplantae</taxon>
        <taxon>Chlorophyta</taxon>
        <taxon>core chlorophytes</taxon>
        <taxon>Chlorophyceae</taxon>
        <taxon>CS clade</taxon>
        <taxon>Chlamydomonadales</taxon>
        <taxon>Chlamydomonadaceae</taxon>
        <taxon>Chlamydomonas</taxon>
    </lineage>
</organism>
<dbReference type="PANTHER" id="PTHR48041:SF139">
    <property type="entry name" value="PROTEIN SCARLET"/>
    <property type="match status" value="1"/>
</dbReference>
<accession>A0A835SU93</accession>
<feature type="compositionally biased region" description="Low complexity" evidence="8">
    <location>
        <begin position="719"/>
        <end position="751"/>
    </location>
</feature>
<dbReference type="SUPFAM" id="SSF52540">
    <property type="entry name" value="P-loop containing nucleoside triphosphate hydrolases"/>
    <property type="match status" value="1"/>
</dbReference>
<dbReference type="InterPro" id="IPR027417">
    <property type="entry name" value="P-loop_NTPase"/>
</dbReference>
<feature type="transmembrane region" description="Helical" evidence="9">
    <location>
        <begin position="36"/>
        <end position="59"/>
    </location>
</feature>
<feature type="region of interest" description="Disordered" evidence="8">
    <location>
        <begin position="115"/>
        <end position="151"/>
    </location>
</feature>
<dbReference type="InterPro" id="IPR003593">
    <property type="entry name" value="AAA+_ATPase"/>
</dbReference>
<evidence type="ECO:0000256" key="2">
    <source>
        <dbReference type="ARBA" id="ARBA00022448"/>
    </source>
</evidence>
<dbReference type="GO" id="GO:0005524">
    <property type="term" value="F:ATP binding"/>
    <property type="evidence" value="ECO:0007669"/>
    <property type="project" value="UniProtKB-KW"/>
</dbReference>
<gene>
    <name evidence="11" type="ORF">HXX76_012672</name>
</gene>
<evidence type="ECO:0000256" key="8">
    <source>
        <dbReference type="SAM" id="MobiDB-lite"/>
    </source>
</evidence>
<name>A0A835SU93_CHLIN</name>
<feature type="compositionally biased region" description="Gly residues" evidence="8">
    <location>
        <begin position="306"/>
        <end position="318"/>
    </location>
</feature>
<feature type="compositionally biased region" description="Gly residues" evidence="8">
    <location>
        <begin position="684"/>
        <end position="704"/>
    </location>
</feature>
<keyword evidence="4" id="KW-0547">Nucleotide-binding</keyword>
<feature type="transmembrane region" description="Helical" evidence="9">
    <location>
        <begin position="1267"/>
        <end position="1289"/>
    </location>
</feature>
<comment type="caution">
    <text evidence="11">The sequence shown here is derived from an EMBL/GenBank/DDBJ whole genome shotgun (WGS) entry which is preliminary data.</text>
</comment>
<dbReference type="PROSITE" id="PS00211">
    <property type="entry name" value="ABC_TRANSPORTER_1"/>
    <property type="match status" value="1"/>
</dbReference>
<dbReference type="OrthoDB" id="66620at2759"/>
<feature type="region of interest" description="Disordered" evidence="8">
    <location>
        <begin position="820"/>
        <end position="844"/>
    </location>
</feature>
<dbReference type="EMBL" id="JAEHOC010000044">
    <property type="protein sequence ID" value="KAG2426885.1"/>
    <property type="molecule type" value="Genomic_DNA"/>
</dbReference>
<dbReference type="Gene3D" id="3.40.50.300">
    <property type="entry name" value="P-loop containing nucleotide triphosphate hydrolases"/>
    <property type="match status" value="1"/>
</dbReference>
<dbReference type="Proteomes" id="UP000650467">
    <property type="component" value="Unassembled WGS sequence"/>
</dbReference>
<dbReference type="InterPro" id="IPR003439">
    <property type="entry name" value="ABC_transporter-like_ATP-bd"/>
</dbReference>
<dbReference type="Pfam" id="PF00005">
    <property type="entry name" value="ABC_tran"/>
    <property type="match status" value="1"/>
</dbReference>
<evidence type="ECO:0000256" key="9">
    <source>
        <dbReference type="SAM" id="Phobius"/>
    </source>
</evidence>
<feature type="compositionally biased region" description="Acidic residues" evidence="8">
    <location>
        <begin position="276"/>
        <end position="285"/>
    </location>
</feature>
<keyword evidence="6 9" id="KW-1133">Transmembrane helix</keyword>
<dbReference type="InterPro" id="IPR013525">
    <property type="entry name" value="ABC2_TM"/>
</dbReference>
<comment type="subcellular location">
    <subcellularLocation>
        <location evidence="1">Membrane</location>
        <topology evidence="1">Multi-pass membrane protein</topology>
    </subcellularLocation>
</comment>
<dbReference type="GO" id="GO:0016020">
    <property type="term" value="C:membrane"/>
    <property type="evidence" value="ECO:0007669"/>
    <property type="project" value="UniProtKB-SubCell"/>
</dbReference>
<keyword evidence="3 9" id="KW-0812">Transmembrane</keyword>
<feature type="compositionally biased region" description="Low complexity" evidence="8">
    <location>
        <begin position="216"/>
        <end position="229"/>
    </location>
</feature>
<feature type="domain" description="ABC transporter" evidence="10">
    <location>
        <begin position="330"/>
        <end position="658"/>
    </location>
</feature>
<feature type="transmembrane region" description="Helical" evidence="9">
    <location>
        <begin position="1006"/>
        <end position="1028"/>
    </location>
</feature>
<dbReference type="PROSITE" id="PS50893">
    <property type="entry name" value="ABC_TRANSPORTER_2"/>
    <property type="match status" value="1"/>
</dbReference>
<evidence type="ECO:0000256" key="1">
    <source>
        <dbReference type="ARBA" id="ARBA00004141"/>
    </source>
</evidence>
<protein>
    <recommendedName>
        <fullName evidence="10">ABC transporter domain-containing protein</fullName>
    </recommendedName>
</protein>
<reference evidence="11" key="1">
    <citation type="journal article" date="2020" name="bioRxiv">
        <title>Comparative genomics of Chlamydomonas.</title>
        <authorList>
            <person name="Craig R.J."/>
            <person name="Hasan A.R."/>
            <person name="Ness R.W."/>
            <person name="Keightley P.D."/>
        </authorList>
    </citation>
    <scope>NUCLEOTIDE SEQUENCE</scope>
    <source>
        <strain evidence="11">SAG 7.73</strain>
    </source>
</reference>
<keyword evidence="7 9" id="KW-0472">Membrane</keyword>
<evidence type="ECO:0000259" key="10">
    <source>
        <dbReference type="PROSITE" id="PS50893"/>
    </source>
</evidence>
<evidence type="ECO:0000256" key="3">
    <source>
        <dbReference type="ARBA" id="ARBA00022692"/>
    </source>
</evidence>
<feature type="transmembrane region" description="Helical" evidence="9">
    <location>
        <begin position="1040"/>
        <end position="1061"/>
    </location>
</feature>
<feature type="transmembrane region" description="Helical" evidence="9">
    <location>
        <begin position="1119"/>
        <end position="1139"/>
    </location>
</feature>
<evidence type="ECO:0000313" key="12">
    <source>
        <dbReference type="Proteomes" id="UP000650467"/>
    </source>
</evidence>
<feature type="compositionally biased region" description="Gly residues" evidence="8">
    <location>
        <begin position="203"/>
        <end position="215"/>
    </location>
</feature>
<dbReference type="PANTHER" id="PTHR48041">
    <property type="entry name" value="ABC TRANSPORTER G FAMILY MEMBER 28"/>
    <property type="match status" value="1"/>
</dbReference>
<evidence type="ECO:0000313" key="11">
    <source>
        <dbReference type="EMBL" id="KAG2426885.1"/>
    </source>
</evidence>
<dbReference type="Pfam" id="PF01061">
    <property type="entry name" value="ABC2_membrane"/>
    <property type="match status" value="1"/>
</dbReference>
<feature type="transmembrane region" description="Helical" evidence="9">
    <location>
        <begin position="1082"/>
        <end position="1107"/>
    </location>
</feature>
<dbReference type="SMART" id="SM00382">
    <property type="entry name" value="AAA"/>
    <property type="match status" value="1"/>
</dbReference>
<dbReference type="InterPro" id="IPR050352">
    <property type="entry name" value="ABCG_transporters"/>
</dbReference>
<evidence type="ECO:0000256" key="7">
    <source>
        <dbReference type="ARBA" id="ARBA00023136"/>
    </source>
</evidence>
<feature type="compositionally biased region" description="Low complexity" evidence="8">
    <location>
        <begin position="249"/>
        <end position="273"/>
    </location>
</feature>
<keyword evidence="12" id="KW-1185">Reference proteome</keyword>
<dbReference type="GO" id="GO:0016887">
    <property type="term" value="F:ATP hydrolysis activity"/>
    <property type="evidence" value="ECO:0007669"/>
    <property type="project" value="InterPro"/>
</dbReference>
<evidence type="ECO:0000256" key="5">
    <source>
        <dbReference type="ARBA" id="ARBA00022840"/>
    </source>
</evidence>
<feature type="region of interest" description="Disordered" evidence="8">
    <location>
        <begin position="684"/>
        <end position="751"/>
    </location>
</feature>
<feature type="region of interest" description="Disordered" evidence="8">
    <location>
        <begin position="298"/>
        <end position="320"/>
    </location>
</feature>
<feature type="compositionally biased region" description="Gly residues" evidence="8">
    <location>
        <begin position="826"/>
        <end position="836"/>
    </location>
</feature>
<keyword evidence="2" id="KW-0813">Transport</keyword>
<evidence type="ECO:0000256" key="6">
    <source>
        <dbReference type="ARBA" id="ARBA00022989"/>
    </source>
</evidence>
<dbReference type="InterPro" id="IPR017871">
    <property type="entry name" value="ABC_transporter-like_CS"/>
</dbReference>
<sequence length="1334" mass="132578">MSAAPPGEGGGGGPDISPELARSLTQIEPSSAILPLWLPMVVFGHAFAIAFLIHGLLLYQPRLRRLLSPRALWQRCCGCWRARRSAAKAAAPTASAASAASATPPQHVELTTAAPAAAAATAAAPAGPMEHSGGGRRRHRSRQGVDASPAAVADEALTAAAECQRVTAGAAAAVPPPQPPQVRGLSPPGIASVLTGGRLRLRGGPGSTSSRGGGAAATDDNPAAPPAGEAADDGLKPQRQRSGGGNGSAAGSSSTTCSSRASSSSSSSSSSRGEGSEGEEGEEELAAPSEALVAALGYEDEEEDSGGAGSEGGGGGGEQHYHDGVGPVCLEWRHVTLAVAAPRGVVAVLRDVGGRAPAGTLTALLGPSGAGKSTLLDLLALRGGDARPLPGAIATAYPPPDPASPEDPEQPALQLPADAAAAAALQQGPAYPDAYHSPSEPGCTGEVLVNGRRREVRAFLSMSSYVPQEDAFLPQLTVREALTFTGRLVLRPPQCKPAAVAARAAAVAAALGLGGCLDTMIGGVLPGGLLLRGLSGGERKRLSIGQGLMSRPRVLLLDEPTSGLDSFAAAVVVGHVAALAAGGHGGGAGGVGDGAAGGGSGGSSHNGVTVIASLHQPRAAIWEQVGQVVVLGRGRLLYCGPPDQLLPWFTVRLGYGYCPEAHGLVPDWIMDLVALPGNDSGAGAGGGGGGGAGGAGGKEGGVEGGVDASGELGGGIHTGGSSSRPGATGATATPDAAPASPGTATTASAAAAAGAQDWSTASRQQLEAAATVAAADSYSRGPSGALLRRRHGAAGSSAATPVTGRGVTAIRCRGFSVLGSSRSSSTGGGGGGGSSAGGAPDSPCVMSSLRELDAAADTFAAAALAPPPAPGVSAGVPDYANALAAAAAAAAPAAATEAAAEAAGATAGAASVAQDEDVRHAPAVAAAAPAAAAADSTQHVLVHVHSGAGGGGPHTSRRHGGAEGGGAATGGGAVRYLLSAAEGWGRQYRMLVWREWLMATRNPADVAGRMLVFVWVGLFSNFLTYSLPADASSILLRANLLFALVFFFIVMPFIFMSLFTADKRFFMSEASARGGSGGLYTVSAYYAAKVTATSPLNIAIALTFDWIGYGMLGYRRSVLAVAQNAACAVLLALIAMQWVQASVAFSPNQDLAFCASVAFAVWNLLLSTQFLGPAPLTFKWIARLRAISALDHAWRGCMTAEFRNRAFVCGPPSSAGMQGTDALGLYPQFLPTNDRFGLVRMGMTMVSEPCVVDTDGLLTYFKINTPVGVTVGYLFAYLAVVHAITYLALRRAVAAAAGSGAGGGGGGGGGGTGGGLGGAVRRGAAWLAGGWKRR</sequence>
<evidence type="ECO:0000256" key="4">
    <source>
        <dbReference type="ARBA" id="ARBA00022741"/>
    </source>
</evidence>